<sequence>MSLQNPELSKRSSLTSTPSTFVEEKAANSGPDAVAIHNKPKNDAASVAVADLNEAEYPQGLSFILIIMALFLCVFLTALDMTIVATAIPKITDDFHTLKDVSWYGSATLMTMGGFQSTWGKVYKYFPLKYAFLASLFIFELGSLLCGVAPTSAALIVGRAIAGVGAAGIGSGAFIIIAAACVPAQRAAYTGLLGMAYSLASVIGPLIGGAFADKVSWRWCFYINLPIGGLSAFFIVLFFKTPKSVKPAVATLKEKFLQTDPVGTALVLAAVISYILALQYGGQTKPWKSSTVIGLIVGCVAIIIALAIWEYFQGERAAFPPRLMSNPAVLVNSLYTLFFAGGYFSVVYYLPIYFQSIQNVTPTMSGVRNLALIFAVLIGLVASGGFITKTGIATPLMVIGGVLATIAAGLLYTLDIKTTTGQWVGFQIIGGFGWGLSYMTPVNVVQAMVAPEDIASATAIVLCFQTLGGAIFVAAAQAAFVNTIIAKIATSVPSVNPSQVIATGATQLRSVFTADQMPGILVAYMAGIKVVFALATAGTGVALVVSLFNNWKRIHGEKQNEDTSRDDNAKETVAA</sequence>
<dbReference type="PANTHER" id="PTHR23501">
    <property type="entry name" value="MAJOR FACILITATOR SUPERFAMILY"/>
    <property type="match status" value="1"/>
</dbReference>
<feature type="transmembrane region" description="Helical" evidence="7">
    <location>
        <begin position="131"/>
        <end position="157"/>
    </location>
</feature>
<evidence type="ECO:0000256" key="4">
    <source>
        <dbReference type="ARBA" id="ARBA00022989"/>
    </source>
</evidence>
<feature type="transmembrane region" description="Helical" evidence="7">
    <location>
        <begin position="421"/>
        <end position="439"/>
    </location>
</feature>
<feature type="transmembrane region" description="Helical" evidence="7">
    <location>
        <begin position="219"/>
        <end position="239"/>
    </location>
</feature>
<dbReference type="InterPro" id="IPR020846">
    <property type="entry name" value="MFS_dom"/>
</dbReference>
<dbReference type="FunFam" id="1.20.1720.10:FF:000012">
    <property type="entry name" value="MFS toxin efflux pump (AflT)"/>
    <property type="match status" value="1"/>
</dbReference>
<dbReference type="SUPFAM" id="SSF103473">
    <property type="entry name" value="MFS general substrate transporter"/>
    <property type="match status" value="2"/>
</dbReference>
<reference evidence="9 10" key="1">
    <citation type="journal article" date="2018" name="IMA Fungus">
        <title>IMA Genome-F 9: Draft genome sequence of Annulohypoxylon stygium, Aspergillus mulundensis, Berkeleyomyces basicola (syn. Thielaviopsis basicola), Ceratocystis smalleyi, two Cercospora beticola strains, Coleophoma cylindrospora, Fusarium fracticaudum, Phialophora cf. hyalina, and Morchella septimelata.</title>
        <authorList>
            <person name="Wingfield B.D."/>
            <person name="Bills G.F."/>
            <person name="Dong Y."/>
            <person name="Huang W."/>
            <person name="Nel W.J."/>
            <person name="Swalarsk-Parry B.S."/>
            <person name="Vaghefi N."/>
            <person name="Wilken P.M."/>
            <person name="An Z."/>
            <person name="de Beer Z.W."/>
            <person name="De Vos L."/>
            <person name="Chen L."/>
            <person name="Duong T.A."/>
            <person name="Gao Y."/>
            <person name="Hammerbacher A."/>
            <person name="Kikkert J.R."/>
            <person name="Li Y."/>
            <person name="Li H."/>
            <person name="Li K."/>
            <person name="Li Q."/>
            <person name="Liu X."/>
            <person name="Ma X."/>
            <person name="Naidoo K."/>
            <person name="Pethybridge S.J."/>
            <person name="Sun J."/>
            <person name="Steenkamp E.T."/>
            <person name="van der Nest M.A."/>
            <person name="van Wyk S."/>
            <person name="Wingfield M.J."/>
            <person name="Xiong C."/>
            <person name="Yue Q."/>
            <person name="Zhang X."/>
        </authorList>
    </citation>
    <scope>NUCLEOTIDE SEQUENCE [LARGE SCALE GENOMIC DNA]</scope>
    <source>
        <strain evidence="9 10">BP6252</strain>
    </source>
</reference>
<name>A0A3D8QW31_9HELO</name>
<dbReference type="Pfam" id="PF07690">
    <property type="entry name" value="MFS_1"/>
    <property type="match status" value="1"/>
</dbReference>
<keyword evidence="2" id="KW-0813">Transport</keyword>
<feature type="transmembrane region" description="Helical" evidence="7">
    <location>
        <begin position="101"/>
        <end position="119"/>
    </location>
</feature>
<evidence type="ECO:0000256" key="7">
    <source>
        <dbReference type="SAM" id="Phobius"/>
    </source>
</evidence>
<evidence type="ECO:0000313" key="10">
    <source>
        <dbReference type="Proteomes" id="UP000256645"/>
    </source>
</evidence>
<dbReference type="OrthoDB" id="10021397at2759"/>
<feature type="region of interest" description="Disordered" evidence="6">
    <location>
        <begin position="1"/>
        <end position="22"/>
    </location>
</feature>
<keyword evidence="4 7" id="KW-1133">Transmembrane helix</keyword>
<dbReference type="GO" id="GO:0005886">
    <property type="term" value="C:plasma membrane"/>
    <property type="evidence" value="ECO:0007669"/>
    <property type="project" value="TreeGrafter"/>
</dbReference>
<comment type="caution">
    <text evidence="9">The sequence shown here is derived from an EMBL/GenBank/DDBJ whole genome shotgun (WGS) entry which is preliminary data.</text>
</comment>
<comment type="subcellular location">
    <subcellularLocation>
        <location evidence="1">Membrane</location>
        <topology evidence="1">Multi-pass membrane protein</topology>
    </subcellularLocation>
</comment>
<feature type="domain" description="Major facilitator superfamily (MFS) profile" evidence="8">
    <location>
        <begin position="66"/>
        <end position="554"/>
    </location>
</feature>
<keyword evidence="5 7" id="KW-0472">Membrane</keyword>
<feature type="transmembrane region" description="Helical" evidence="7">
    <location>
        <begin position="332"/>
        <end position="354"/>
    </location>
</feature>
<dbReference type="InterPro" id="IPR011701">
    <property type="entry name" value="MFS"/>
</dbReference>
<feature type="transmembrane region" description="Helical" evidence="7">
    <location>
        <begin position="164"/>
        <end position="185"/>
    </location>
</feature>
<proteinExistence type="predicted"/>
<evidence type="ECO:0000259" key="8">
    <source>
        <dbReference type="PROSITE" id="PS50850"/>
    </source>
</evidence>
<feature type="transmembrane region" description="Helical" evidence="7">
    <location>
        <begin position="292"/>
        <end position="312"/>
    </location>
</feature>
<keyword evidence="3 7" id="KW-0812">Transmembrane</keyword>
<evidence type="ECO:0000313" key="9">
    <source>
        <dbReference type="EMBL" id="RDW65977.1"/>
    </source>
</evidence>
<dbReference type="PROSITE" id="PS50850">
    <property type="entry name" value="MFS"/>
    <property type="match status" value="1"/>
</dbReference>
<protein>
    <submittedName>
        <fullName evidence="9">Efflux pump antibiotic resistance protein</fullName>
    </submittedName>
</protein>
<keyword evidence="10" id="KW-1185">Reference proteome</keyword>
<dbReference type="PANTHER" id="PTHR23501:SF177">
    <property type="entry name" value="MAJOR FACILITATOR SUPERFAMILY (MFS) PROFILE DOMAIN-CONTAINING PROTEIN-RELATED"/>
    <property type="match status" value="1"/>
</dbReference>
<feature type="transmembrane region" description="Helical" evidence="7">
    <location>
        <begin position="262"/>
        <end position="280"/>
    </location>
</feature>
<dbReference type="PRINTS" id="PR01036">
    <property type="entry name" value="TCRTETB"/>
</dbReference>
<gene>
    <name evidence="9" type="ORF">BP6252_09612</name>
</gene>
<feature type="compositionally biased region" description="Polar residues" evidence="6">
    <location>
        <begin position="1"/>
        <end position="20"/>
    </location>
</feature>
<dbReference type="CDD" id="cd17502">
    <property type="entry name" value="MFS_Azr1_MDR_like"/>
    <property type="match status" value="1"/>
</dbReference>
<feature type="transmembrane region" description="Helical" evidence="7">
    <location>
        <begin position="392"/>
        <end position="414"/>
    </location>
</feature>
<accession>A0A3D8QW31</accession>
<dbReference type="EMBL" id="PDLM01000011">
    <property type="protein sequence ID" value="RDW65977.1"/>
    <property type="molecule type" value="Genomic_DNA"/>
</dbReference>
<feature type="transmembrane region" description="Helical" evidence="7">
    <location>
        <begin position="61"/>
        <end position="89"/>
    </location>
</feature>
<evidence type="ECO:0000256" key="5">
    <source>
        <dbReference type="ARBA" id="ARBA00023136"/>
    </source>
</evidence>
<dbReference type="GO" id="GO:0022857">
    <property type="term" value="F:transmembrane transporter activity"/>
    <property type="evidence" value="ECO:0007669"/>
    <property type="project" value="InterPro"/>
</dbReference>
<dbReference type="Proteomes" id="UP000256645">
    <property type="component" value="Unassembled WGS sequence"/>
</dbReference>
<evidence type="ECO:0000256" key="6">
    <source>
        <dbReference type="SAM" id="MobiDB-lite"/>
    </source>
</evidence>
<dbReference type="AlphaFoldDB" id="A0A3D8QW31"/>
<feature type="transmembrane region" description="Helical" evidence="7">
    <location>
        <begin position="191"/>
        <end position="212"/>
    </location>
</feature>
<organism evidence="9 10">
    <name type="scientific">Coleophoma cylindrospora</name>
    <dbReference type="NCBI Taxonomy" id="1849047"/>
    <lineage>
        <taxon>Eukaryota</taxon>
        <taxon>Fungi</taxon>
        <taxon>Dikarya</taxon>
        <taxon>Ascomycota</taxon>
        <taxon>Pezizomycotina</taxon>
        <taxon>Leotiomycetes</taxon>
        <taxon>Helotiales</taxon>
        <taxon>Dermateaceae</taxon>
        <taxon>Coleophoma</taxon>
    </lineage>
</organism>
<evidence type="ECO:0000256" key="2">
    <source>
        <dbReference type="ARBA" id="ARBA00022448"/>
    </source>
</evidence>
<feature type="transmembrane region" description="Helical" evidence="7">
    <location>
        <begin position="521"/>
        <end position="548"/>
    </location>
</feature>
<dbReference type="Gene3D" id="1.20.1250.20">
    <property type="entry name" value="MFS general substrate transporter like domains"/>
    <property type="match status" value="2"/>
</dbReference>
<dbReference type="FunFam" id="1.20.1250.20:FF:000196">
    <property type="entry name" value="MFS toxin efflux pump (AflT)"/>
    <property type="match status" value="1"/>
</dbReference>
<evidence type="ECO:0000256" key="3">
    <source>
        <dbReference type="ARBA" id="ARBA00022692"/>
    </source>
</evidence>
<dbReference type="InterPro" id="IPR036259">
    <property type="entry name" value="MFS_trans_sf"/>
</dbReference>
<feature type="transmembrane region" description="Helical" evidence="7">
    <location>
        <begin position="366"/>
        <end position="386"/>
    </location>
</feature>
<evidence type="ECO:0000256" key="1">
    <source>
        <dbReference type="ARBA" id="ARBA00004141"/>
    </source>
</evidence>